<evidence type="ECO:0000256" key="5">
    <source>
        <dbReference type="HAMAP-Rule" id="MF_00223"/>
    </source>
</evidence>
<dbReference type="PANTHER" id="PTHR11109">
    <property type="entry name" value="GTP CYCLOHYDROLASE I"/>
    <property type="match status" value="1"/>
</dbReference>
<dbReference type="InterPro" id="IPR043134">
    <property type="entry name" value="GTP-CH-I_N"/>
</dbReference>
<keyword evidence="4 5" id="KW-0378">Hydrolase</keyword>
<dbReference type="InterPro" id="IPR018234">
    <property type="entry name" value="GTP_CycHdrlase_I_CS"/>
</dbReference>
<reference evidence="8 9" key="1">
    <citation type="submission" date="2020-07" db="EMBL/GenBank/DDBJ databases">
        <title>Sequencing the genomes of 1000 actinobacteria strains.</title>
        <authorList>
            <person name="Klenk H.-P."/>
        </authorList>
    </citation>
    <scope>NUCLEOTIDE SEQUENCE [LARGE SCALE GENOMIC DNA]</scope>
    <source>
        <strain evidence="8 9">DSM 26474</strain>
    </source>
</reference>
<dbReference type="HAMAP" id="MF_00223">
    <property type="entry name" value="FolE"/>
    <property type="match status" value="1"/>
</dbReference>
<evidence type="ECO:0000259" key="7">
    <source>
        <dbReference type="Pfam" id="PF01227"/>
    </source>
</evidence>
<keyword evidence="5" id="KW-0479">Metal-binding</keyword>
<accession>A0A852SN02</accession>
<feature type="binding site" evidence="5">
    <location>
        <position position="169"/>
    </location>
    <ligand>
        <name>Zn(2+)</name>
        <dbReference type="ChEBI" id="CHEBI:29105"/>
    </ligand>
</feature>
<comment type="caution">
    <text evidence="8">The sequence shown here is derived from an EMBL/GenBank/DDBJ whole genome shotgun (WGS) entry which is preliminary data.</text>
</comment>
<name>A0A852SN02_9MICO</name>
<dbReference type="Pfam" id="PF01227">
    <property type="entry name" value="GTP_cyclohydroI"/>
    <property type="match status" value="1"/>
</dbReference>
<evidence type="ECO:0000256" key="2">
    <source>
        <dbReference type="ARBA" id="ARBA00005080"/>
    </source>
</evidence>
<dbReference type="Proteomes" id="UP000549913">
    <property type="component" value="Unassembled WGS sequence"/>
</dbReference>
<dbReference type="EC" id="3.5.4.16" evidence="5"/>
<feature type="binding site" evidence="5">
    <location>
        <position position="101"/>
    </location>
    <ligand>
        <name>Zn(2+)</name>
        <dbReference type="ChEBI" id="CHEBI:29105"/>
    </ligand>
</feature>
<dbReference type="Gene3D" id="1.10.286.10">
    <property type="match status" value="1"/>
</dbReference>
<protein>
    <recommendedName>
        <fullName evidence="5">GTP cyclohydrolase 1</fullName>
        <ecNumber evidence="5">3.5.4.16</ecNumber>
    </recommendedName>
    <alternativeName>
        <fullName evidence="5">GTP cyclohydrolase I</fullName>
        <shortName evidence="5">GTP-CH-I</shortName>
    </alternativeName>
</protein>
<comment type="subunit">
    <text evidence="5">Homopolymer.</text>
</comment>
<dbReference type="GO" id="GO:0008270">
    <property type="term" value="F:zinc ion binding"/>
    <property type="evidence" value="ECO:0007669"/>
    <property type="project" value="UniProtKB-UniRule"/>
</dbReference>
<dbReference type="GO" id="GO:0046654">
    <property type="term" value="P:tetrahydrofolate biosynthetic process"/>
    <property type="evidence" value="ECO:0007669"/>
    <property type="project" value="UniProtKB-UniRule"/>
</dbReference>
<comment type="similarity">
    <text evidence="5">Belongs to the GTP cyclohydrolase I family.</text>
</comment>
<comment type="catalytic activity">
    <reaction evidence="1 5">
        <text>GTP + H2O = 7,8-dihydroneopterin 3'-triphosphate + formate + H(+)</text>
        <dbReference type="Rhea" id="RHEA:17473"/>
        <dbReference type="ChEBI" id="CHEBI:15377"/>
        <dbReference type="ChEBI" id="CHEBI:15378"/>
        <dbReference type="ChEBI" id="CHEBI:15740"/>
        <dbReference type="ChEBI" id="CHEBI:37565"/>
        <dbReference type="ChEBI" id="CHEBI:58462"/>
        <dbReference type="EC" id="3.5.4.16"/>
    </reaction>
</comment>
<dbReference type="SUPFAM" id="SSF55620">
    <property type="entry name" value="Tetrahydrobiopterin biosynthesis enzymes-like"/>
    <property type="match status" value="1"/>
</dbReference>
<dbReference type="Gene3D" id="3.30.1130.10">
    <property type="match status" value="1"/>
</dbReference>
<dbReference type="UniPathway" id="UPA00848">
    <property type="reaction ID" value="UER00151"/>
</dbReference>
<dbReference type="GO" id="GO:0005525">
    <property type="term" value="F:GTP binding"/>
    <property type="evidence" value="ECO:0007669"/>
    <property type="project" value="UniProtKB-KW"/>
</dbReference>
<dbReference type="GO" id="GO:0005737">
    <property type="term" value="C:cytoplasm"/>
    <property type="evidence" value="ECO:0007669"/>
    <property type="project" value="TreeGrafter"/>
</dbReference>
<dbReference type="AlphaFoldDB" id="A0A852SN02"/>
<dbReference type="InterPro" id="IPR043133">
    <property type="entry name" value="GTP-CH-I_C/QueF"/>
</dbReference>
<keyword evidence="5" id="KW-0342">GTP-binding</keyword>
<gene>
    <name evidence="5" type="primary">folE</name>
    <name evidence="8" type="ORF">BJ984_001338</name>
</gene>
<proteinExistence type="inferred from homology"/>
<evidence type="ECO:0000256" key="4">
    <source>
        <dbReference type="ARBA" id="ARBA00022801"/>
    </source>
</evidence>
<dbReference type="InterPro" id="IPR001474">
    <property type="entry name" value="GTP_CycHdrlase_I"/>
</dbReference>
<feature type="domain" description="GTP cyclohydrolase I" evidence="7">
    <location>
        <begin position="8"/>
        <end position="204"/>
    </location>
</feature>
<dbReference type="GO" id="GO:0006729">
    <property type="term" value="P:tetrahydrobiopterin biosynthetic process"/>
    <property type="evidence" value="ECO:0007669"/>
    <property type="project" value="TreeGrafter"/>
</dbReference>
<feature type="region of interest" description="Disordered" evidence="6">
    <location>
        <begin position="211"/>
        <end position="231"/>
    </location>
</feature>
<keyword evidence="9" id="KW-1185">Reference proteome</keyword>
<dbReference type="FunFam" id="3.30.1130.10:FF:000001">
    <property type="entry name" value="GTP cyclohydrolase 1"/>
    <property type="match status" value="1"/>
</dbReference>
<keyword evidence="5" id="KW-0862">Zinc</keyword>
<evidence type="ECO:0000313" key="9">
    <source>
        <dbReference type="Proteomes" id="UP000549913"/>
    </source>
</evidence>
<comment type="pathway">
    <text evidence="2 5">Cofactor biosynthesis; 7,8-dihydroneopterin triphosphate biosynthesis; 7,8-dihydroneopterin triphosphate from GTP: step 1/1.</text>
</comment>
<dbReference type="RefSeq" id="WP_179547373.1">
    <property type="nucleotide sequence ID" value="NZ_BSEW01000001.1"/>
</dbReference>
<evidence type="ECO:0000256" key="3">
    <source>
        <dbReference type="ARBA" id="ARBA00022563"/>
    </source>
</evidence>
<dbReference type="PANTHER" id="PTHR11109:SF7">
    <property type="entry name" value="GTP CYCLOHYDROLASE 1"/>
    <property type="match status" value="1"/>
</dbReference>
<sequence>MTVDRGRIEAAVSEILAAIGDDPGREGLVDTPRRVGELLAELYAGTGLDPADALGTTFTAGEAGAPGGAGASGAPSGRADAQPSGPVLIRDIAFRSVCEHHLLPFEGVAHVAYLPGEQVAGLGGVVRVVESAASRPQLQERLTDDIADALQRGLGARGVLVVLDARHGCVTARGPRQTGSTTLTLAARGELADPAARAELTALIAAPRRPVEGGLAATPSEPTGAGTGAGA</sequence>
<feature type="binding site" evidence="5">
    <location>
        <position position="98"/>
    </location>
    <ligand>
        <name>Zn(2+)</name>
        <dbReference type="ChEBI" id="CHEBI:29105"/>
    </ligand>
</feature>
<dbReference type="GO" id="GO:0006730">
    <property type="term" value="P:one-carbon metabolic process"/>
    <property type="evidence" value="ECO:0007669"/>
    <property type="project" value="UniProtKB-UniRule"/>
</dbReference>
<dbReference type="PROSITE" id="PS00860">
    <property type="entry name" value="GTP_CYCLOHYDROL_1_2"/>
    <property type="match status" value="1"/>
</dbReference>
<dbReference type="EMBL" id="JACCBM010000001">
    <property type="protein sequence ID" value="NYD70180.1"/>
    <property type="molecule type" value="Genomic_DNA"/>
</dbReference>
<dbReference type="InterPro" id="IPR020602">
    <property type="entry name" value="GTP_CycHdrlase_I_dom"/>
</dbReference>
<keyword evidence="5" id="KW-0547">Nucleotide-binding</keyword>
<organism evidence="8 9">
    <name type="scientific">Herbiconiux flava</name>
    <dbReference type="NCBI Taxonomy" id="881268"/>
    <lineage>
        <taxon>Bacteria</taxon>
        <taxon>Bacillati</taxon>
        <taxon>Actinomycetota</taxon>
        <taxon>Actinomycetes</taxon>
        <taxon>Micrococcales</taxon>
        <taxon>Microbacteriaceae</taxon>
        <taxon>Herbiconiux</taxon>
    </lineage>
</organism>
<evidence type="ECO:0000256" key="6">
    <source>
        <dbReference type="SAM" id="MobiDB-lite"/>
    </source>
</evidence>
<keyword evidence="3 5" id="KW-0554">One-carbon metabolism</keyword>
<evidence type="ECO:0000313" key="8">
    <source>
        <dbReference type="EMBL" id="NYD70180.1"/>
    </source>
</evidence>
<dbReference type="GO" id="GO:0003934">
    <property type="term" value="F:GTP cyclohydrolase I activity"/>
    <property type="evidence" value="ECO:0007669"/>
    <property type="project" value="UniProtKB-UniRule"/>
</dbReference>
<evidence type="ECO:0000256" key="1">
    <source>
        <dbReference type="ARBA" id="ARBA00001052"/>
    </source>
</evidence>
<feature type="region of interest" description="Disordered" evidence="6">
    <location>
        <begin position="55"/>
        <end position="83"/>
    </location>
</feature>